<dbReference type="InterPro" id="IPR007794">
    <property type="entry name" value="Rib_rcpt_KP"/>
</dbReference>
<keyword evidence="11" id="KW-1185">Reference proteome</keyword>
<accession>A0AAQ4NNA5</accession>
<feature type="compositionally biased region" description="Basic and acidic residues" evidence="7">
    <location>
        <begin position="46"/>
        <end position="57"/>
    </location>
</feature>
<evidence type="ECO:0000256" key="4">
    <source>
        <dbReference type="ARBA" id="ARBA00022989"/>
    </source>
</evidence>
<feature type="compositionally biased region" description="Low complexity" evidence="7">
    <location>
        <begin position="123"/>
        <end position="132"/>
    </location>
</feature>
<dbReference type="InterPro" id="IPR040248">
    <property type="entry name" value="RRBP1"/>
</dbReference>
<dbReference type="GO" id="GO:0015031">
    <property type="term" value="P:protein transport"/>
    <property type="evidence" value="ECO:0007669"/>
    <property type="project" value="InterPro"/>
</dbReference>
<dbReference type="PANTHER" id="PTHR18939">
    <property type="entry name" value="RIBOSOME BINDING PROTEIN-1"/>
    <property type="match status" value="1"/>
</dbReference>
<name>A0AAQ4NNA5_GASAC</name>
<evidence type="ECO:0000256" key="2">
    <source>
        <dbReference type="ARBA" id="ARBA00022692"/>
    </source>
</evidence>
<evidence type="ECO:0000256" key="5">
    <source>
        <dbReference type="ARBA" id="ARBA00023136"/>
    </source>
</evidence>
<dbReference type="Ensembl" id="ENSGACT00000059489.1">
    <property type="protein sequence ID" value="ENSGACP00000028050.1"/>
    <property type="gene ID" value="ENSGACG00000004737.2"/>
</dbReference>
<evidence type="ECO:0000256" key="1">
    <source>
        <dbReference type="ARBA" id="ARBA00004389"/>
    </source>
</evidence>
<reference evidence="10 11" key="1">
    <citation type="journal article" date="2021" name="G3 (Bethesda)">
        <title>Improved contiguity of the threespine stickleback genome using long-read sequencing.</title>
        <authorList>
            <person name="Nath S."/>
            <person name="Shaw D.E."/>
            <person name="White M.A."/>
        </authorList>
    </citation>
    <scope>NUCLEOTIDE SEQUENCE [LARGE SCALE GENOMIC DNA]</scope>
    <source>
        <strain evidence="10 11">Lake Benthic</strain>
    </source>
</reference>
<evidence type="ECO:0000259" key="9">
    <source>
        <dbReference type="Pfam" id="PF05104"/>
    </source>
</evidence>
<evidence type="ECO:0000256" key="8">
    <source>
        <dbReference type="SAM" id="Phobius"/>
    </source>
</evidence>
<dbReference type="GeneTree" id="ENSGT00940000158015"/>
<feature type="compositionally biased region" description="Pro residues" evidence="7">
    <location>
        <begin position="221"/>
        <end position="232"/>
    </location>
</feature>
<evidence type="ECO:0000313" key="10">
    <source>
        <dbReference type="Ensembl" id="ENSGACP00000028050.1"/>
    </source>
</evidence>
<feature type="compositionally biased region" description="Pro residues" evidence="7">
    <location>
        <begin position="240"/>
        <end position="279"/>
    </location>
</feature>
<proteinExistence type="predicted"/>
<feature type="coiled-coil region" evidence="6">
    <location>
        <begin position="635"/>
        <end position="662"/>
    </location>
</feature>
<feature type="compositionally biased region" description="Basic and acidic residues" evidence="7">
    <location>
        <begin position="64"/>
        <end position="80"/>
    </location>
</feature>
<keyword evidence="5 8" id="KW-0472">Membrane</keyword>
<feature type="compositionally biased region" description="Polar residues" evidence="7">
    <location>
        <begin position="188"/>
        <end position="199"/>
    </location>
</feature>
<dbReference type="PANTHER" id="PTHR18939:SF4">
    <property type="entry name" value="RIBOSOME-BINDING PROTEIN 1"/>
    <property type="match status" value="1"/>
</dbReference>
<keyword evidence="2 8" id="KW-0812">Transmembrane</keyword>
<feature type="domain" description="Ribosome receptor lysine/proline rich" evidence="9">
    <location>
        <begin position="33"/>
        <end position="172"/>
    </location>
</feature>
<dbReference type="AlphaFoldDB" id="A0AAQ4NNA5"/>
<dbReference type="Pfam" id="PF05104">
    <property type="entry name" value="Rib_recp_KP_reg"/>
    <property type="match status" value="1"/>
</dbReference>
<keyword evidence="4 8" id="KW-1133">Transmembrane helix</keyword>
<reference evidence="10" key="3">
    <citation type="submission" date="2025-09" db="UniProtKB">
        <authorList>
            <consortium name="Ensembl"/>
        </authorList>
    </citation>
    <scope>IDENTIFICATION</scope>
</reference>
<sequence length="1006" mass="110074">MDIYDPQTLGIMVFGGFMVISALGIALVSTFSMKETSYEEALAKQRSELGKIHSARSDKKKKDKVSEKKGRGKKKEDKPNGKIPEPDETQEDVEADVVVEPAAAPVVAAAPEPERVPDLDVKPNAATAAPEPTTAPEPSPAVIERSPAPSPKEKKKKKVAKAEPASSQAAPLVVASAAVKSSSVPASNQTPMSSLTKANAPSSAPAKPASAPAKPASAPAKPAPAPAKPAPAPAKTAPAPAKPTPPPSKPTLALPPPSLHLPPPSLHLPPPSLPLPPPSLHLPQLSLPLPPQKLLQPQPRWPQPRLHLLHPRLPRCRKLSLKMSQGWRCPQLGLMAAVDSADAPLYLPYKALVSTISSMVFSEVEAHRLIEILSEKVGIIQETWHKATQKGDPVAMLKKQLEEREKQLAAEQEESSAAKNRQRELAKELSAEKSKVASVETRLSSQLSKREQEMIALQARMQASYQDHVAQTQGLTAKVVSLQDQLEKGPNAQLARLQQENSILRDALNQATSQAESKQNAELAKLRQECAKLTKELGEKTEGLLADEHIRKGLEAKLSAVEKQLSLLQASHGQKELVLQRKLEEVCEELRETQSRNNSLQATLDNAQQDSSTLSEYQVRIGRLEADNSERSARVDALTAQLQETQTEKSQLEQQVASINSLLEANQTKKEEDDKNVVRPFVVGLTFLKCPEFLFRSVLDVNFDYFAYLASLTEKDALVTSLQKELREVKEKTSIDAVSAAAELTAFKGETKETLQTLFPQIAVEMEQSNWLHVFTQKAQETLGQQIQASPSGTALPELLGKLKEAEEGHGSLQAECEQYRTVLAETEGMLKHLQKSVEEEELVWKSKMANSEEQLSAVCSTVSSKSLATFSFPKCWSPFCVFYLTVVPLSHFQALGKASKLEAEKQSAADGFLFQVREQLGEITKQAQREQNGPSEARPSQVRVQRSQGTLHFMSKNLGQAATKLQQLLKAAQEQLTKERDTVRTLQEHLEGKEEYVELKEGTSV</sequence>
<dbReference type="Proteomes" id="UP000007635">
    <property type="component" value="Chromosome VI"/>
</dbReference>
<dbReference type="GO" id="GO:0005789">
    <property type="term" value="C:endoplasmic reticulum membrane"/>
    <property type="evidence" value="ECO:0007669"/>
    <property type="project" value="UniProtKB-SubCell"/>
</dbReference>
<feature type="region of interest" description="Disordered" evidence="7">
    <location>
        <begin position="46"/>
        <end position="279"/>
    </location>
</feature>
<comment type="subcellular location">
    <subcellularLocation>
        <location evidence="1">Endoplasmic reticulum membrane</location>
        <topology evidence="1">Single-pass membrane protein</topology>
    </subcellularLocation>
</comment>
<evidence type="ECO:0000256" key="7">
    <source>
        <dbReference type="SAM" id="MobiDB-lite"/>
    </source>
</evidence>
<feature type="compositionally biased region" description="Low complexity" evidence="7">
    <location>
        <begin position="98"/>
        <end position="111"/>
    </location>
</feature>
<keyword evidence="6" id="KW-0175">Coiled coil</keyword>
<evidence type="ECO:0000313" key="11">
    <source>
        <dbReference type="Proteomes" id="UP000007635"/>
    </source>
</evidence>
<protein>
    <submittedName>
        <fullName evidence="10">Ribosome binding protein 1a</fullName>
    </submittedName>
</protein>
<feature type="region of interest" description="Disordered" evidence="7">
    <location>
        <begin position="410"/>
        <end position="431"/>
    </location>
</feature>
<feature type="coiled-coil region" evidence="6">
    <location>
        <begin position="494"/>
        <end position="610"/>
    </location>
</feature>
<organism evidence="10 11">
    <name type="scientific">Gasterosteus aculeatus aculeatus</name>
    <name type="common">three-spined stickleback</name>
    <dbReference type="NCBI Taxonomy" id="481459"/>
    <lineage>
        <taxon>Eukaryota</taxon>
        <taxon>Metazoa</taxon>
        <taxon>Chordata</taxon>
        <taxon>Craniata</taxon>
        <taxon>Vertebrata</taxon>
        <taxon>Euteleostomi</taxon>
        <taxon>Actinopterygii</taxon>
        <taxon>Neopterygii</taxon>
        <taxon>Teleostei</taxon>
        <taxon>Neoteleostei</taxon>
        <taxon>Acanthomorphata</taxon>
        <taxon>Eupercaria</taxon>
        <taxon>Perciformes</taxon>
        <taxon>Cottioidei</taxon>
        <taxon>Gasterosteales</taxon>
        <taxon>Gasterosteidae</taxon>
        <taxon>Gasterosteus</taxon>
    </lineage>
</organism>
<feature type="compositionally biased region" description="Basic and acidic residues" evidence="7">
    <location>
        <begin position="421"/>
        <end position="431"/>
    </location>
</feature>
<feature type="compositionally biased region" description="Low complexity" evidence="7">
    <location>
        <begin position="200"/>
        <end position="220"/>
    </location>
</feature>
<feature type="compositionally biased region" description="Basic and acidic residues" evidence="7">
    <location>
        <begin position="112"/>
        <end position="121"/>
    </location>
</feature>
<evidence type="ECO:0000256" key="3">
    <source>
        <dbReference type="ARBA" id="ARBA00022824"/>
    </source>
</evidence>
<reference evidence="10" key="2">
    <citation type="submission" date="2025-08" db="UniProtKB">
        <authorList>
            <consortium name="Ensembl"/>
        </authorList>
    </citation>
    <scope>IDENTIFICATION</scope>
</reference>
<keyword evidence="3" id="KW-0256">Endoplasmic reticulum</keyword>
<feature type="coiled-coil region" evidence="6">
    <location>
        <begin position="956"/>
        <end position="990"/>
    </location>
</feature>
<feature type="compositionally biased region" description="Low complexity" evidence="7">
    <location>
        <begin position="162"/>
        <end position="187"/>
    </location>
</feature>
<evidence type="ECO:0000256" key="6">
    <source>
        <dbReference type="SAM" id="Coils"/>
    </source>
</evidence>
<feature type="transmembrane region" description="Helical" evidence="8">
    <location>
        <begin position="12"/>
        <end position="33"/>
    </location>
</feature>
<feature type="compositionally biased region" description="Acidic residues" evidence="7">
    <location>
        <begin position="86"/>
        <end position="97"/>
    </location>
</feature>